<name>A0A2U8HLY6_9RHOB</name>
<dbReference type="GO" id="GO:0005886">
    <property type="term" value="C:plasma membrane"/>
    <property type="evidence" value="ECO:0007669"/>
    <property type="project" value="TreeGrafter"/>
</dbReference>
<evidence type="ECO:0000313" key="10">
    <source>
        <dbReference type="Proteomes" id="UP000244915"/>
    </source>
</evidence>
<dbReference type="NCBIfam" id="TIGR01730">
    <property type="entry name" value="RND_mfp"/>
    <property type="match status" value="1"/>
</dbReference>
<evidence type="ECO:0000313" key="9">
    <source>
        <dbReference type="EMBL" id="AWI85945.1"/>
    </source>
</evidence>
<accession>A0A2U8HLY6</accession>
<dbReference type="Pfam" id="PF25917">
    <property type="entry name" value="BSH_RND"/>
    <property type="match status" value="1"/>
</dbReference>
<evidence type="ECO:0000259" key="8">
    <source>
        <dbReference type="Pfam" id="PF25967"/>
    </source>
</evidence>
<dbReference type="OrthoDB" id="7811737at2"/>
<dbReference type="RefSeq" id="WP_108970049.1">
    <property type="nucleotide sequence ID" value="NZ_CP022191.1"/>
</dbReference>
<organism evidence="9 10">
    <name type="scientific">Alloyangia pacifica</name>
    <dbReference type="NCBI Taxonomy" id="311180"/>
    <lineage>
        <taxon>Bacteria</taxon>
        <taxon>Pseudomonadati</taxon>
        <taxon>Pseudomonadota</taxon>
        <taxon>Alphaproteobacteria</taxon>
        <taxon>Rhodobacterales</taxon>
        <taxon>Roseobacteraceae</taxon>
        <taxon>Alloyangia</taxon>
    </lineage>
</organism>
<feature type="region of interest" description="Disordered" evidence="3">
    <location>
        <begin position="362"/>
        <end position="386"/>
    </location>
</feature>
<dbReference type="Proteomes" id="UP000244915">
    <property type="component" value="Plasmid unnamed1"/>
</dbReference>
<dbReference type="Gene3D" id="2.40.30.170">
    <property type="match status" value="1"/>
</dbReference>
<evidence type="ECO:0000256" key="3">
    <source>
        <dbReference type="SAM" id="MobiDB-lite"/>
    </source>
</evidence>
<comment type="subcellular location">
    <subcellularLocation>
        <location evidence="1">Cell envelope</location>
    </subcellularLocation>
</comment>
<dbReference type="KEGG" id="ypac:CEW88_19430"/>
<dbReference type="GO" id="GO:0046677">
    <property type="term" value="P:response to antibiotic"/>
    <property type="evidence" value="ECO:0007669"/>
    <property type="project" value="TreeGrafter"/>
</dbReference>
<proteinExistence type="inferred from homology"/>
<feature type="domain" description="Multidrug resistance protein MdtA-like beta-barrel" evidence="7">
    <location>
        <begin position="216"/>
        <end position="295"/>
    </location>
</feature>
<reference evidence="9 10" key="1">
    <citation type="submission" date="2017-06" db="EMBL/GenBank/DDBJ databases">
        <title>Yangia sp. YSBP01 complete genome sequence.</title>
        <authorList>
            <person name="Woo J.-H."/>
            <person name="Kim H.-S."/>
        </authorList>
    </citation>
    <scope>NUCLEOTIDE SEQUENCE [LARGE SCALE GENOMIC DNA]</scope>
    <source>
        <strain evidence="9 10">YSBP01</strain>
        <plasmid evidence="9 10">unnamed1</plasmid>
    </source>
</reference>
<comment type="similarity">
    <text evidence="2">Belongs to the membrane fusion protein (MFP) (TC 8.A.1) family.</text>
</comment>
<dbReference type="InterPro" id="IPR058624">
    <property type="entry name" value="MdtA-like_HH"/>
</dbReference>
<dbReference type="Gene3D" id="1.10.287.470">
    <property type="entry name" value="Helix hairpin bin"/>
    <property type="match status" value="1"/>
</dbReference>
<evidence type="ECO:0000259" key="7">
    <source>
        <dbReference type="Pfam" id="PF25944"/>
    </source>
</evidence>
<dbReference type="InterPro" id="IPR006143">
    <property type="entry name" value="RND_pump_MFP"/>
</dbReference>
<dbReference type="Pfam" id="PF25876">
    <property type="entry name" value="HH_MFP_RND"/>
    <property type="match status" value="1"/>
</dbReference>
<geneLocation type="plasmid" evidence="9 10">
    <name>unnamed1</name>
</geneLocation>
<feature type="signal peptide" evidence="4">
    <location>
        <begin position="1"/>
        <end position="20"/>
    </location>
</feature>
<feature type="chain" id="PRO_5016139284" evidence="4">
    <location>
        <begin position="21"/>
        <end position="386"/>
    </location>
</feature>
<sequence>MIRRKILIPACIGLMAGALAIFQFDNRPHLAAAEEHAVETAVHLTVRQIEYERIVLTSEYAGRVSAHRRVEIRPQVGGLILERHVEEGARVSAGDVLFRLDPAPLQADLGVAEAALARAEIAETFARSAAERSDSLLKRNTVSRQSNDTAHNDLHLAKAAVAEARAAVERKRLDLDFATLRAPIDGYVAAGLAEIGGLVTVGGDKPLAVVQDLDMVTIDLRLPADDLDAVMMAAEAGLGPVRVLKDRDGAPPLTGALKSSDVIVDQGTGYVGVRIEVANPHLALLPGMFVRATLPHGVVDRAVLVPEDAILRTGDGGAQIVVVSRDGQAARRDVRLGERVGNRFIVASGLKPGESVAVRGQDRVPEGVTVPATTRPAATSQPDTSS</sequence>
<evidence type="ECO:0000256" key="2">
    <source>
        <dbReference type="ARBA" id="ARBA00009477"/>
    </source>
</evidence>
<evidence type="ECO:0000259" key="5">
    <source>
        <dbReference type="Pfam" id="PF25876"/>
    </source>
</evidence>
<dbReference type="GO" id="GO:0030313">
    <property type="term" value="C:cell envelope"/>
    <property type="evidence" value="ECO:0007669"/>
    <property type="project" value="UniProtKB-SubCell"/>
</dbReference>
<dbReference type="InterPro" id="IPR058627">
    <property type="entry name" value="MdtA-like_C"/>
</dbReference>
<dbReference type="PANTHER" id="PTHR30158:SF24">
    <property type="entry name" value="HLYD FAMILY SECRETION PROTEIN"/>
    <property type="match status" value="1"/>
</dbReference>
<keyword evidence="4" id="KW-0732">Signal</keyword>
<feature type="domain" description="Multidrug resistance protein MdtA-like C-terminal permuted SH3" evidence="8">
    <location>
        <begin position="302"/>
        <end position="363"/>
    </location>
</feature>
<keyword evidence="9" id="KW-0614">Plasmid</keyword>
<dbReference type="EMBL" id="CP022191">
    <property type="protein sequence ID" value="AWI85945.1"/>
    <property type="molecule type" value="Genomic_DNA"/>
</dbReference>
<dbReference type="Gene3D" id="2.40.420.20">
    <property type="match status" value="1"/>
</dbReference>
<dbReference type="AlphaFoldDB" id="A0A2U8HLY6"/>
<dbReference type="SUPFAM" id="SSF111369">
    <property type="entry name" value="HlyD-like secretion proteins"/>
    <property type="match status" value="1"/>
</dbReference>
<feature type="domain" description="Multidrug resistance protein MdtA-like alpha-helical hairpin" evidence="5">
    <location>
        <begin position="110"/>
        <end position="177"/>
    </location>
</feature>
<gene>
    <name evidence="9" type="ORF">CEW88_19430</name>
</gene>
<dbReference type="InterPro" id="IPR058626">
    <property type="entry name" value="MdtA-like_b-barrel"/>
</dbReference>
<protein>
    <submittedName>
        <fullName evidence="9">Efflux transporter periplasmic adaptor subunit</fullName>
    </submittedName>
</protein>
<dbReference type="Pfam" id="PF25967">
    <property type="entry name" value="RND-MFP_C"/>
    <property type="match status" value="1"/>
</dbReference>
<feature type="compositionally biased region" description="Low complexity" evidence="3">
    <location>
        <begin position="368"/>
        <end position="379"/>
    </location>
</feature>
<evidence type="ECO:0000256" key="4">
    <source>
        <dbReference type="SAM" id="SignalP"/>
    </source>
</evidence>
<evidence type="ECO:0000259" key="6">
    <source>
        <dbReference type="Pfam" id="PF25917"/>
    </source>
</evidence>
<dbReference type="InterPro" id="IPR058625">
    <property type="entry name" value="MdtA-like_BSH"/>
</dbReference>
<dbReference type="GO" id="GO:0022857">
    <property type="term" value="F:transmembrane transporter activity"/>
    <property type="evidence" value="ECO:0007669"/>
    <property type="project" value="InterPro"/>
</dbReference>
<dbReference type="PANTHER" id="PTHR30158">
    <property type="entry name" value="ACRA/E-RELATED COMPONENT OF DRUG EFFLUX TRANSPORTER"/>
    <property type="match status" value="1"/>
</dbReference>
<feature type="domain" description="Multidrug resistance protein MdtA-like barrel-sandwich hybrid" evidence="6">
    <location>
        <begin position="68"/>
        <end position="211"/>
    </location>
</feature>
<dbReference type="Pfam" id="PF25944">
    <property type="entry name" value="Beta-barrel_RND"/>
    <property type="match status" value="1"/>
</dbReference>
<evidence type="ECO:0000256" key="1">
    <source>
        <dbReference type="ARBA" id="ARBA00004196"/>
    </source>
</evidence>
<dbReference type="Gene3D" id="2.40.50.100">
    <property type="match status" value="1"/>
</dbReference>